<evidence type="ECO:0000313" key="2">
    <source>
        <dbReference type="EMBL" id="OGI92704.1"/>
    </source>
</evidence>
<feature type="transmembrane region" description="Helical" evidence="1">
    <location>
        <begin position="5"/>
        <end position="22"/>
    </location>
</feature>
<evidence type="ECO:0000313" key="3">
    <source>
        <dbReference type="Proteomes" id="UP000179381"/>
    </source>
</evidence>
<keyword evidence="1" id="KW-0472">Membrane</keyword>
<name>A0A1F6XEN5_9BACT</name>
<gene>
    <name evidence="2" type="ORF">A2933_00085</name>
</gene>
<dbReference type="Proteomes" id="UP000179381">
    <property type="component" value="Unassembled WGS sequence"/>
</dbReference>
<keyword evidence="1" id="KW-1133">Transmembrane helix</keyword>
<proteinExistence type="predicted"/>
<dbReference type="EMBL" id="MFVH01000002">
    <property type="protein sequence ID" value="OGI92704.1"/>
    <property type="molecule type" value="Genomic_DNA"/>
</dbReference>
<dbReference type="AlphaFoldDB" id="A0A1F6XEN5"/>
<evidence type="ECO:0000256" key="1">
    <source>
        <dbReference type="SAM" id="Phobius"/>
    </source>
</evidence>
<organism evidence="2 3">
    <name type="scientific">Candidatus Nomurabacteria bacterium RIFCSPLOWO2_01_FULL_46_18</name>
    <dbReference type="NCBI Taxonomy" id="1801783"/>
    <lineage>
        <taxon>Bacteria</taxon>
        <taxon>Candidatus Nomuraibacteriota</taxon>
    </lineage>
</organism>
<sequence>MRKGRVFLILGIWVAILPYFGVPHFWKNILMTLSGLVLVYISYLIYRQEKQEKKEMTYDNFSENREP</sequence>
<feature type="transmembrane region" description="Helical" evidence="1">
    <location>
        <begin position="28"/>
        <end position="46"/>
    </location>
</feature>
<comment type="caution">
    <text evidence="2">The sequence shown here is derived from an EMBL/GenBank/DDBJ whole genome shotgun (WGS) entry which is preliminary data.</text>
</comment>
<protein>
    <submittedName>
        <fullName evidence="2">Uncharacterized protein</fullName>
    </submittedName>
</protein>
<keyword evidence="1" id="KW-0812">Transmembrane</keyword>
<accession>A0A1F6XEN5</accession>
<reference evidence="2 3" key="1">
    <citation type="journal article" date="2016" name="Nat. Commun.">
        <title>Thousands of microbial genomes shed light on interconnected biogeochemical processes in an aquifer system.</title>
        <authorList>
            <person name="Anantharaman K."/>
            <person name="Brown C.T."/>
            <person name="Hug L.A."/>
            <person name="Sharon I."/>
            <person name="Castelle C.J."/>
            <person name="Probst A.J."/>
            <person name="Thomas B.C."/>
            <person name="Singh A."/>
            <person name="Wilkins M.J."/>
            <person name="Karaoz U."/>
            <person name="Brodie E.L."/>
            <person name="Williams K.H."/>
            <person name="Hubbard S.S."/>
            <person name="Banfield J.F."/>
        </authorList>
    </citation>
    <scope>NUCLEOTIDE SEQUENCE [LARGE SCALE GENOMIC DNA]</scope>
</reference>